<evidence type="ECO:0000256" key="1">
    <source>
        <dbReference type="ARBA" id="ARBA00005250"/>
    </source>
</evidence>
<accession>A0A5C0VFT5</accession>
<comment type="similarity">
    <text evidence="1">Belongs to the metallo-beta-lactamase superfamily. Class-B beta-lactamase family.</text>
</comment>
<dbReference type="CDD" id="cd16282">
    <property type="entry name" value="metallo-hydrolase-like_MBL-fold"/>
    <property type="match status" value="1"/>
</dbReference>
<dbReference type="Pfam" id="PF00753">
    <property type="entry name" value="Lactamase_B"/>
    <property type="match status" value="1"/>
</dbReference>
<gene>
    <name evidence="3" type="ORF">FYC62_03020</name>
</gene>
<dbReference type="RefSeq" id="WP_149073865.1">
    <property type="nucleotide sequence ID" value="NZ_CP043329.1"/>
</dbReference>
<name>A0A5C0VFT5_9SPHI</name>
<dbReference type="KEGG" id="pej:FYC62_03020"/>
<dbReference type="EMBL" id="CP043329">
    <property type="protein sequence ID" value="QEK50752.1"/>
    <property type="molecule type" value="Genomic_DNA"/>
</dbReference>
<dbReference type="PANTHER" id="PTHR42951:SF4">
    <property type="entry name" value="ACYL-COENZYME A THIOESTERASE MBLAC2"/>
    <property type="match status" value="1"/>
</dbReference>
<evidence type="ECO:0000313" key="3">
    <source>
        <dbReference type="EMBL" id="QEK50752.1"/>
    </source>
</evidence>
<protein>
    <submittedName>
        <fullName evidence="3">MBL fold metallo-hydrolase</fullName>
    </submittedName>
</protein>
<dbReference type="GO" id="GO:0016787">
    <property type="term" value="F:hydrolase activity"/>
    <property type="evidence" value="ECO:0007669"/>
    <property type="project" value="UniProtKB-KW"/>
</dbReference>
<proteinExistence type="inferred from homology"/>
<dbReference type="Gene3D" id="3.60.15.10">
    <property type="entry name" value="Ribonuclease Z/Hydroxyacylglutathione hydrolase-like"/>
    <property type="match status" value="1"/>
</dbReference>
<keyword evidence="3" id="KW-0378">Hydrolase</keyword>
<dbReference type="AlphaFoldDB" id="A0A5C0VFT5"/>
<dbReference type="Proteomes" id="UP000323653">
    <property type="component" value="Chromosome"/>
</dbReference>
<organism evidence="3 4">
    <name type="scientific">Pedobacter aquae</name>
    <dbReference type="NCBI Taxonomy" id="2605747"/>
    <lineage>
        <taxon>Bacteria</taxon>
        <taxon>Pseudomonadati</taxon>
        <taxon>Bacteroidota</taxon>
        <taxon>Sphingobacteriia</taxon>
        <taxon>Sphingobacteriales</taxon>
        <taxon>Sphingobacteriaceae</taxon>
        <taxon>Pedobacter</taxon>
    </lineage>
</organism>
<dbReference type="GO" id="GO:0017001">
    <property type="term" value="P:antibiotic catabolic process"/>
    <property type="evidence" value="ECO:0007669"/>
    <property type="project" value="UniProtKB-ARBA"/>
</dbReference>
<evidence type="ECO:0000313" key="4">
    <source>
        <dbReference type="Proteomes" id="UP000323653"/>
    </source>
</evidence>
<sequence length="299" mass="33611">MKRRGFIKSAALAVAASQIPGKSWASWFGMADYQIRMLSDNLGIFTEQGGTIAFLKSKSGIAVVDSQFPNPAQHLIDELRKRYDETPFQLLINTHHHADHSSGNIAFKGLVKHVVAHENSAKNQIRVSEEAKKVGKESVILAPDKTFQTTWNYKLDKENIKLHYFGAGHTNGDSFVHFENQNTVHTGDLVFNRRFPYIDKTAGADIQNWIKVLDKAMDTFDSKTQYIFGHALDPQKIIGTQEDIKAYQNYLEKLLEYVSKEKKAGKSLAEISKVKVIPGAEEWQGQGIERGISAAYQEL</sequence>
<keyword evidence="4" id="KW-1185">Reference proteome</keyword>
<reference evidence="3 4" key="1">
    <citation type="submission" date="2019-08" db="EMBL/GenBank/DDBJ databases">
        <title>Pedobacter sp. nov., isolated from Han river, South Korea.</title>
        <authorList>
            <person name="Lee D.-H."/>
            <person name="Kim Y.-S."/>
            <person name="Hwang E.-M."/>
            <person name="Le Tran T.C."/>
            <person name="Cha C.-J."/>
        </authorList>
    </citation>
    <scope>NUCLEOTIDE SEQUENCE [LARGE SCALE GENOMIC DNA]</scope>
    <source>
        <strain evidence="3 4">CJ43</strain>
    </source>
</reference>
<dbReference type="PANTHER" id="PTHR42951">
    <property type="entry name" value="METALLO-BETA-LACTAMASE DOMAIN-CONTAINING"/>
    <property type="match status" value="1"/>
</dbReference>
<dbReference type="SMART" id="SM00849">
    <property type="entry name" value="Lactamase_B"/>
    <property type="match status" value="1"/>
</dbReference>
<dbReference type="InterPro" id="IPR036866">
    <property type="entry name" value="RibonucZ/Hydroxyglut_hydro"/>
</dbReference>
<dbReference type="InterPro" id="IPR050855">
    <property type="entry name" value="NDM-1-like"/>
</dbReference>
<evidence type="ECO:0000259" key="2">
    <source>
        <dbReference type="SMART" id="SM00849"/>
    </source>
</evidence>
<feature type="domain" description="Metallo-beta-lactamase" evidence="2">
    <location>
        <begin position="49"/>
        <end position="230"/>
    </location>
</feature>
<dbReference type="SUPFAM" id="SSF56281">
    <property type="entry name" value="Metallo-hydrolase/oxidoreductase"/>
    <property type="match status" value="1"/>
</dbReference>
<dbReference type="InterPro" id="IPR001279">
    <property type="entry name" value="Metallo-B-lactamas"/>
</dbReference>